<gene>
    <name evidence="2" type="ORF">GMD78_04690</name>
</gene>
<protein>
    <submittedName>
        <fullName evidence="2">Uncharacterized protein</fullName>
    </submittedName>
</protein>
<evidence type="ECO:0000313" key="2">
    <source>
        <dbReference type="EMBL" id="MUK87698.1"/>
    </source>
</evidence>
<comment type="caution">
    <text evidence="2">The sequence shown here is derived from an EMBL/GenBank/DDBJ whole genome shotgun (WGS) entry which is preliminary data.</text>
</comment>
<organism evidence="2 3">
    <name type="scientific">Ornithinibacillus caprae</name>
    <dbReference type="NCBI Taxonomy" id="2678566"/>
    <lineage>
        <taxon>Bacteria</taxon>
        <taxon>Bacillati</taxon>
        <taxon>Bacillota</taxon>
        <taxon>Bacilli</taxon>
        <taxon>Bacillales</taxon>
        <taxon>Bacillaceae</taxon>
        <taxon>Ornithinibacillus</taxon>
    </lineage>
</organism>
<keyword evidence="1" id="KW-0472">Membrane</keyword>
<keyword evidence="1" id="KW-1133">Transmembrane helix</keyword>
<accession>A0A6N8FK74</accession>
<dbReference type="Proteomes" id="UP000469125">
    <property type="component" value="Unassembled WGS sequence"/>
</dbReference>
<proteinExistence type="predicted"/>
<sequence>MESIVLAIVALFLLIIGLKIAKKAIKILLFIGAIILGLYLLKDFF</sequence>
<dbReference type="EMBL" id="WOCA01000002">
    <property type="protein sequence ID" value="MUK87698.1"/>
    <property type="molecule type" value="Genomic_DNA"/>
</dbReference>
<dbReference type="RefSeq" id="WP_155667570.1">
    <property type="nucleotide sequence ID" value="NZ_WOCA01000002.1"/>
</dbReference>
<keyword evidence="3" id="KW-1185">Reference proteome</keyword>
<evidence type="ECO:0000313" key="3">
    <source>
        <dbReference type="Proteomes" id="UP000469125"/>
    </source>
</evidence>
<dbReference type="AlphaFoldDB" id="A0A6N8FK74"/>
<keyword evidence="1" id="KW-0812">Transmembrane</keyword>
<feature type="transmembrane region" description="Helical" evidence="1">
    <location>
        <begin position="27"/>
        <end position="44"/>
    </location>
</feature>
<reference evidence="2 3" key="1">
    <citation type="submission" date="2019-11" db="EMBL/GenBank/DDBJ databases">
        <authorList>
            <person name="Li X."/>
        </authorList>
    </citation>
    <scope>NUCLEOTIDE SEQUENCE [LARGE SCALE GENOMIC DNA]</scope>
    <source>
        <strain evidence="2 3">L9</strain>
    </source>
</reference>
<name>A0A6N8FK74_9BACI</name>
<evidence type="ECO:0000256" key="1">
    <source>
        <dbReference type="SAM" id="Phobius"/>
    </source>
</evidence>